<organism evidence="2 3">
    <name type="scientific">Scopulibacillus darangshiensis</name>
    <dbReference type="NCBI Taxonomy" id="442528"/>
    <lineage>
        <taxon>Bacteria</taxon>
        <taxon>Bacillati</taxon>
        <taxon>Bacillota</taxon>
        <taxon>Bacilli</taxon>
        <taxon>Bacillales</taxon>
        <taxon>Sporolactobacillaceae</taxon>
        <taxon>Scopulibacillus</taxon>
    </lineage>
</organism>
<keyword evidence="2" id="KW-0808">Transferase</keyword>
<dbReference type="EMBL" id="SLXK01000008">
    <property type="protein sequence ID" value="TCP29722.1"/>
    <property type="molecule type" value="Genomic_DNA"/>
</dbReference>
<dbReference type="SUPFAM" id="SSF81301">
    <property type="entry name" value="Nucleotidyltransferase"/>
    <property type="match status" value="1"/>
</dbReference>
<comment type="caution">
    <text evidence="2">The sequence shown here is derived from an EMBL/GenBank/DDBJ whole genome shotgun (WGS) entry which is preliminary data.</text>
</comment>
<proteinExistence type="predicted"/>
<name>A0A4R2P4N5_9BACL</name>
<dbReference type="CDD" id="cd05403">
    <property type="entry name" value="NT_KNTase_like"/>
    <property type="match status" value="1"/>
</dbReference>
<dbReference type="InterPro" id="IPR043519">
    <property type="entry name" value="NT_sf"/>
</dbReference>
<sequence length="107" mass="12487">MMYGLLERDFYYIKKALDKFSEIDQAILFGSRALGNYKKGSDIDLAIVGDDISDKTMADLYEWLNDIYPLPYMIDLQNYNSITNENLKNHIDTCGKELYQKQEDSRP</sequence>
<evidence type="ECO:0000313" key="2">
    <source>
        <dbReference type="EMBL" id="TCP29722.1"/>
    </source>
</evidence>
<keyword evidence="3" id="KW-1185">Reference proteome</keyword>
<dbReference type="InterPro" id="IPR041633">
    <property type="entry name" value="Polbeta"/>
</dbReference>
<dbReference type="Pfam" id="PF18765">
    <property type="entry name" value="Polbeta"/>
    <property type="match status" value="1"/>
</dbReference>
<protein>
    <submittedName>
        <fullName evidence="2">Nucleotidyltransferase-like protein</fullName>
    </submittedName>
</protein>
<feature type="domain" description="Polymerase beta nucleotidyltransferase" evidence="1">
    <location>
        <begin position="13"/>
        <end position="104"/>
    </location>
</feature>
<dbReference type="Gene3D" id="3.30.460.10">
    <property type="entry name" value="Beta Polymerase, domain 2"/>
    <property type="match status" value="1"/>
</dbReference>
<dbReference type="Proteomes" id="UP000295416">
    <property type="component" value="Unassembled WGS sequence"/>
</dbReference>
<gene>
    <name evidence="2" type="ORF">EV207_10813</name>
</gene>
<evidence type="ECO:0000313" key="3">
    <source>
        <dbReference type="Proteomes" id="UP000295416"/>
    </source>
</evidence>
<dbReference type="RefSeq" id="WP_243646986.1">
    <property type="nucleotide sequence ID" value="NZ_SLXK01000008.1"/>
</dbReference>
<dbReference type="GO" id="GO:0016740">
    <property type="term" value="F:transferase activity"/>
    <property type="evidence" value="ECO:0007669"/>
    <property type="project" value="UniProtKB-KW"/>
</dbReference>
<accession>A0A4R2P4N5</accession>
<evidence type="ECO:0000259" key="1">
    <source>
        <dbReference type="Pfam" id="PF18765"/>
    </source>
</evidence>
<dbReference type="AlphaFoldDB" id="A0A4R2P4N5"/>
<reference evidence="2 3" key="1">
    <citation type="submission" date="2019-03" db="EMBL/GenBank/DDBJ databases">
        <title>Genomic Encyclopedia of Type Strains, Phase IV (KMG-IV): sequencing the most valuable type-strain genomes for metagenomic binning, comparative biology and taxonomic classification.</title>
        <authorList>
            <person name="Goeker M."/>
        </authorList>
    </citation>
    <scope>NUCLEOTIDE SEQUENCE [LARGE SCALE GENOMIC DNA]</scope>
    <source>
        <strain evidence="2 3">DSM 19377</strain>
    </source>
</reference>